<reference evidence="2" key="1">
    <citation type="submission" date="2020-05" db="EMBL/GenBank/DDBJ databases">
        <title>Phylogenomic resolution of chytrid fungi.</title>
        <authorList>
            <person name="Stajich J.E."/>
            <person name="Amses K."/>
            <person name="Simmons R."/>
            <person name="Seto K."/>
            <person name="Myers J."/>
            <person name="Bonds A."/>
            <person name="Quandt C.A."/>
            <person name="Barry K."/>
            <person name="Liu P."/>
            <person name="Grigoriev I."/>
            <person name="Longcore J.E."/>
            <person name="James T.Y."/>
        </authorList>
    </citation>
    <scope>NUCLEOTIDE SEQUENCE</scope>
    <source>
        <strain evidence="2">JEL0318</strain>
    </source>
</reference>
<evidence type="ECO:0000313" key="3">
    <source>
        <dbReference type="Proteomes" id="UP001212841"/>
    </source>
</evidence>
<dbReference type="EMBL" id="JADGJD010002684">
    <property type="protein sequence ID" value="KAJ3029749.1"/>
    <property type="molecule type" value="Genomic_DNA"/>
</dbReference>
<proteinExistence type="predicted"/>
<organism evidence="2 3">
    <name type="scientific">Rhizophlyctis rosea</name>
    <dbReference type="NCBI Taxonomy" id="64517"/>
    <lineage>
        <taxon>Eukaryota</taxon>
        <taxon>Fungi</taxon>
        <taxon>Fungi incertae sedis</taxon>
        <taxon>Chytridiomycota</taxon>
        <taxon>Chytridiomycota incertae sedis</taxon>
        <taxon>Chytridiomycetes</taxon>
        <taxon>Rhizophlyctidales</taxon>
        <taxon>Rhizophlyctidaceae</taxon>
        <taxon>Rhizophlyctis</taxon>
    </lineage>
</organism>
<comment type="caution">
    <text evidence="2">The sequence shown here is derived from an EMBL/GenBank/DDBJ whole genome shotgun (WGS) entry which is preliminary data.</text>
</comment>
<accession>A0AAD5RZZ2</accession>
<feature type="region of interest" description="Disordered" evidence="1">
    <location>
        <begin position="12"/>
        <end position="41"/>
    </location>
</feature>
<name>A0AAD5RZZ2_9FUNG</name>
<keyword evidence="3" id="KW-1185">Reference proteome</keyword>
<protein>
    <submittedName>
        <fullName evidence="2">Uncharacterized protein</fullName>
    </submittedName>
</protein>
<dbReference type="Proteomes" id="UP001212841">
    <property type="component" value="Unassembled WGS sequence"/>
</dbReference>
<feature type="non-terminal residue" evidence="2">
    <location>
        <position position="92"/>
    </location>
</feature>
<evidence type="ECO:0000256" key="1">
    <source>
        <dbReference type="SAM" id="MobiDB-lite"/>
    </source>
</evidence>
<dbReference type="AlphaFoldDB" id="A0AAD5RZZ2"/>
<sequence length="92" mass="10574">MLTTRLLTPLHRLPTTSTSTTSTFLPRLLPTSQPSTQTLTSSFPPTTFSLQIRTGYGLPTDWFPKVERKDLFLQTLLPKQKRKTDVLKRMLR</sequence>
<evidence type="ECO:0000313" key="2">
    <source>
        <dbReference type="EMBL" id="KAJ3029749.1"/>
    </source>
</evidence>
<gene>
    <name evidence="2" type="ORF">HK097_005724</name>
</gene>